<protein>
    <submittedName>
        <fullName evidence="1">Uncharacterized protein</fullName>
    </submittedName>
</protein>
<dbReference type="AlphaFoldDB" id="A0A7G9Y8B9"/>
<dbReference type="SUPFAM" id="SSF52317">
    <property type="entry name" value="Class I glutamine amidotransferase-like"/>
    <property type="match status" value="1"/>
</dbReference>
<dbReference type="InterPro" id="IPR029062">
    <property type="entry name" value="Class_I_gatase-like"/>
</dbReference>
<proteinExistence type="predicted"/>
<name>A0A7G9Y8B9_9EURY</name>
<gene>
    <name evidence="1" type="ORF">CFLLBDDB_00009</name>
    <name evidence="2" type="ORF">KLGCGMKP_00002</name>
</gene>
<dbReference type="EMBL" id="MT630941">
    <property type="protein sequence ID" value="QNO44253.1"/>
    <property type="molecule type" value="Genomic_DNA"/>
</dbReference>
<sequence>MSGLPTLSYIERFDMVIWSTGNYGGDNVDKDSSDLLMNYTKNGGRLVLEGPDIAFGHGHDDFMKNVSHCIFEGDISLSESDISLTVTRNHPIFTGILQISRLTRQHHPIRTL</sequence>
<organism evidence="1">
    <name type="scientific">Candidatus Methanogaster sp. ANME-2c ERB4</name>
    <dbReference type="NCBI Taxonomy" id="2759911"/>
    <lineage>
        <taxon>Archaea</taxon>
        <taxon>Methanobacteriati</taxon>
        <taxon>Methanobacteriota</taxon>
        <taxon>Stenosarchaea group</taxon>
        <taxon>Methanomicrobia</taxon>
        <taxon>Methanosarcinales</taxon>
        <taxon>ANME-2 cluster</taxon>
        <taxon>Candidatus Methanogasteraceae</taxon>
        <taxon>Candidatus Methanogaster</taxon>
    </lineage>
</organism>
<accession>A0A7G9Y8B9</accession>
<evidence type="ECO:0000313" key="1">
    <source>
        <dbReference type="EMBL" id="QNO44253.1"/>
    </source>
</evidence>
<dbReference type="EMBL" id="MT631009">
    <property type="protein sequence ID" value="QNO44740.1"/>
    <property type="molecule type" value="Genomic_DNA"/>
</dbReference>
<reference evidence="1" key="1">
    <citation type="submission" date="2020-06" db="EMBL/GenBank/DDBJ databases">
        <title>Unique genomic features of the anaerobic methanotrophic archaea.</title>
        <authorList>
            <person name="Chadwick G.L."/>
            <person name="Skennerton C.T."/>
            <person name="Laso-Perez R."/>
            <person name="Leu A.O."/>
            <person name="Speth D.R."/>
            <person name="Yu H."/>
            <person name="Morgan-Lang C."/>
            <person name="Hatzenpichler R."/>
            <person name="Goudeau D."/>
            <person name="Malmstrom R."/>
            <person name="Brazelton W.J."/>
            <person name="Woyke T."/>
            <person name="Hallam S.J."/>
            <person name="Tyson G.W."/>
            <person name="Wegener G."/>
            <person name="Boetius A."/>
            <person name="Orphan V."/>
        </authorList>
    </citation>
    <scope>NUCLEOTIDE SEQUENCE</scope>
</reference>
<evidence type="ECO:0000313" key="2">
    <source>
        <dbReference type="EMBL" id="QNO44740.1"/>
    </source>
</evidence>